<dbReference type="RefSeq" id="WP_381217784.1">
    <property type="nucleotide sequence ID" value="NZ_JBHSPC010000093.1"/>
</dbReference>
<comment type="caution">
    <text evidence="1">The sequence shown here is derived from an EMBL/GenBank/DDBJ whole genome shotgun (WGS) entry which is preliminary data.</text>
</comment>
<name>A0ABW0XTG7_9ACTN</name>
<accession>A0ABW0XTG7</accession>
<proteinExistence type="predicted"/>
<keyword evidence="2" id="KW-1185">Reference proteome</keyword>
<gene>
    <name evidence="1" type="ORF">ACFP2V_27135</name>
</gene>
<evidence type="ECO:0000313" key="2">
    <source>
        <dbReference type="Proteomes" id="UP001596183"/>
    </source>
</evidence>
<organism evidence="1 2">
    <name type="scientific">Streptomyces incanus</name>
    <dbReference type="NCBI Taxonomy" id="887453"/>
    <lineage>
        <taxon>Bacteria</taxon>
        <taxon>Bacillati</taxon>
        <taxon>Actinomycetota</taxon>
        <taxon>Actinomycetes</taxon>
        <taxon>Kitasatosporales</taxon>
        <taxon>Streptomycetaceae</taxon>
        <taxon>Streptomyces</taxon>
    </lineage>
</organism>
<sequence length="208" mass="23483">MQILVPDDPVFISKFIAIEQPLLYSLYYFYLSDLDSTQAKLISTAYDRWDQIQQRLPIPLQWQITAAGDCRQHSAAGYVLHDLNSRELPSLYTMDLPLDQLHTLQACHSMLVQVEKTTGGPLAEALTELADQGPDLVDDFRRALEVMNLKAPQRLLEALQRAPAAGPVMTLILDEALRADYHDFCSRVVYVLSGGDRFTYTSHLALYP</sequence>
<reference evidence="2" key="1">
    <citation type="journal article" date="2019" name="Int. J. Syst. Evol. Microbiol.">
        <title>The Global Catalogue of Microorganisms (GCM) 10K type strain sequencing project: providing services to taxonomists for standard genome sequencing and annotation.</title>
        <authorList>
            <consortium name="The Broad Institute Genomics Platform"/>
            <consortium name="The Broad Institute Genome Sequencing Center for Infectious Disease"/>
            <person name="Wu L."/>
            <person name="Ma J."/>
        </authorList>
    </citation>
    <scope>NUCLEOTIDE SEQUENCE [LARGE SCALE GENOMIC DNA]</scope>
    <source>
        <strain evidence="2">JCM 13852</strain>
    </source>
</reference>
<dbReference type="Proteomes" id="UP001596183">
    <property type="component" value="Unassembled WGS sequence"/>
</dbReference>
<evidence type="ECO:0000313" key="1">
    <source>
        <dbReference type="EMBL" id="MFC5673641.1"/>
    </source>
</evidence>
<protein>
    <submittedName>
        <fullName evidence="1">Uncharacterized protein</fullName>
    </submittedName>
</protein>
<dbReference type="EMBL" id="JBHSPC010000093">
    <property type="protein sequence ID" value="MFC5673641.1"/>
    <property type="molecule type" value="Genomic_DNA"/>
</dbReference>